<feature type="transmembrane region" description="Helical" evidence="2">
    <location>
        <begin position="792"/>
        <end position="810"/>
    </location>
</feature>
<gene>
    <name evidence="3" type="ORF">CALVIDRAFT_557515</name>
</gene>
<sequence>MSTLTSQRSPDVMGSNTFASTSEGLATPAPSRFKHVPRITPSQLKQLQSQVPRGALPTPMSLAPTRSHNAASGSTDMSDEDYADSATPAEMRSEREAREAMRAQERDHSTGLIMKLEDLRARLNGNPRSESSDKSAVESSKSTDEERPMRRFSFKDLRDRGAAVARATTDDERDETPVARQENSNTTRFQRSEDASDDDDRLRPNGRTYAAHSTYPPNKPQHDSDHAQHSDDDSFVGFRPVSHKRDALDRSTPIASALPRLKSMQSTEQSSSSRSSTPTRLGRTDRSAAQRTQEGIEIDHPTTHLNISKPLSAREINPAEDGQSSGRSSPGLSLHPSDFSEEEKAPRKTLLDLDKLNWRPTPERPSPEARPARWPSPEISVPSDLPTHPRHTSPAESANEHTRQTSNGSEVSVTLSFSSLADGGLAPDGGPSTSSPIKQRTKPSLRADEQRLKRLREAGALRKSPSPVLNGPGTFISQAKAHMRASPEEPVEDLAASIEGPLLRPSNRRESDDRDWEKVTPLNSVISLDSKIHTTPSRQEHQDRMRTLSKGIEAPLKSSPSKVKIGPTTSGPPAYRENRPSASTEILPPASAEYRTPASEDNRMPASTENRPPISRQRLPPTSAQYSPRVRSDASIQHVSGLPSPTISDEVADTAAGLPIRPPTSPADTQKGGSDSDSTIRQLIPRLPSPVPRDPSPATSTGISREPSALLKDLDPVQSVVVQTNKADMSSFMLVDKAALLRSLEKAQRLQNLVDAYEEQEKTRQVDLMTMANTAQNAQSPVVAASAAPTSILRTILLILAFITVTVWAFEYGRTQAAQRHYLRPTPPLLASLTSMYDSTHVQRTLRYMSLRRPEIGYYPVEWVTWSVEALDYFLNGPYY</sequence>
<feature type="compositionally biased region" description="Polar residues" evidence="1">
    <location>
        <begin position="1"/>
        <end position="24"/>
    </location>
</feature>
<feature type="compositionally biased region" description="Basic and acidic residues" evidence="1">
    <location>
        <begin position="91"/>
        <end position="121"/>
    </location>
</feature>
<feature type="region of interest" description="Disordered" evidence="1">
    <location>
        <begin position="1"/>
        <end position="449"/>
    </location>
</feature>
<feature type="compositionally biased region" description="Polar residues" evidence="1">
    <location>
        <begin position="666"/>
        <end position="681"/>
    </location>
</feature>
<organism evidence="3 4">
    <name type="scientific">Calocera viscosa (strain TUFC12733)</name>
    <dbReference type="NCBI Taxonomy" id="1330018"/>
    <lineage>
        <taxon>Eukaryota</taxon>
        <taxon>Fungi</taxon>
        <taxon>Dikarya</taxon>
        <taxon>Basidiomycota</taxon>
        <taxon>Agaricomycotina</taxon>
        <taxon>Dacrymycetes</taxon>
        <taxon>Dacrymycetales</taxon>
        <taxon>Dacrymycetaceae</taxon>
        <taxon>Calocera</taxon>
    </lineage>
</organism>
<keyword evidence="2" id="KW-1133">Transmembrane helix</keyword>
<feature type="compositionally biased region" description="Basic and acidic residues" evidence="1">
    <location>
        <begin position="130"/>
        <end position="161"/>
    </location>
</feature>
<evidence type="ECO:0000256" key="2">
    <source>
        <dbReference type="SAM" id="Phobius"/>
    </source>
</evidence>
<feature type="compositionally biased region" description="Basic and acidic residues" evidence="1">
    <location>
        <begin position="507"/>
        <end position="518"/>
    </location>
</feature>
<feature type="compositionally biased region" description="Polar residues" evidence="1">
    <location>
        <begin position="40"/>
        <end position="51"/>
    </location>
</feature>
<feature type="compositionally biased region" description="Polar residues" evidence="1">
    <location>
        <begin position="521"/>
        <end position="537"/>
    </location>
</feature>
<feature type="compositionally biased region" description="Basic and acidic residues" evidence="1">
    <location>
        <begin position="342"/>
        <end position="371"/>
    </location>
</feature>
<feature type="region of interest" description="Disordered" evidence="1">
    <location>
        <begin position="479"/>
        <end position="709"/>
    </location>
</feature>
<feature type="compositionally biased region" description="Basic and acidic residues" evidence="1">
    <location>
        <begin position="220"/>
        <end position="232"/>
    </location>
</feature>
<dbReference type="EMBL" id="KV417309">
    <property type="protein sequence ID" value="KZO92615.1"/>
    <property type="molecule type" value="Genomic_DNA"/>
</dbReference>
<evidence type="ECO:0000313" key="3">
    <source>
        <dbReference type="EMBL" id="KZO92615.1"/>
    </source>
</evidence>
<feature type="compositionally biased region" description="Low complexity" evidence="1">
    <location>
        <begin position="263"/>
        <end position="277"/>
    </location>
</feature>
<dbReference type="Proteomes" id="UP000076738">
    <property type="component" value="Unassembled WGS sequence"/>
</dbReference>
<feature type="compositionally biased region" description="Polar residues" evidence="1">
    <location>
        <begin position="634"/>
        <end position="647"/>
    </location>
</feature>
<dbReference type="OrthoDB" id="10496333at2759"/>
<proteinExistence type="predicted"/>
<protein>
    <submittedName>
        <fullName evidence="3">Uncharacterized protein</fullName>
    </submittedName>
</protein>
<dbReference type="AlphaFoldDB" id="A0A167IG51"/>
<accession>A0A167IG51</accession>
<reference evidence="3 4" key="1">
    <citation type="journal article" date="2016" name="Mol. Biol. Evol.">
        <title>Comparative Genomics of Early-Diverging Mushroom-Forming Fungi Provides Insights into the Origins of Lignocellulose Decay Capabilities.</title>
        <authorList>
            <person name="Nagy L.G."/>
            <person name="Riley R."/>
            <person name="Tritt A."/>
            <person name="Adam C."/>
            <person name="Daum C."/>
            <person name="Floudas D."/>
            <person name="Sun H."/>
            <person name="Yadav J.S."/>
            <person name="Pangilinan J."/>
            <person name="Larsson K.H."/>
            <person name="Matsuura K."/>
            <person name="Barry K."/>
            <person name="Labutti K."/>
            <person name="Kuo R."/>
            <person name="Ohm R.A."/>
            <person name="Bhattacharya S.S."/>
            <person name="Shirouzu T."/>
            <person name="Yoshinaga Y."/>
            <person name="Martin F.M."/>
            <person name="Grigoriev I.V."/>
            <person name="Hibbett D.S."/>
        </authorList>
    </citation>
    <scope>NUCLEOTIDE SEQUENCE [LARGE SCALE GENOMIC DNA]</scope>
    <source>
        <strain evidence="3 4">TUFC12733</strain>
    </source>
</reference>
<feature type="compositionally biased region" description="Polar residues" evidence="1">
    <location>
        <begin position="64"/>
        <end position="76"/>
    </location>
</feature>
<keyword evidence="2" id="KW-0812">Transmembrane</keyword>
<keyword evidence="2" id="KW-0472">Membrane</keyword>
<feature type="compositionally biased region" description="Polar residues" evidence="1">
    <location>
        <begin position="404"/>
        <end position="419"/>
    </location>
</feature>
<feature type="compositionally biased region" description="Polar residues" evidence="1">
    <location>
        <begin position="322"/>
        <end position="331"/>
    </location>
</feature>
<evidence type="ECO:0000313" key="4">
    <source>
        <dbReference type="Proteomes" id="UP000076738"/>
    </source>
</evidence>
<evidence type="ECO:0000256" key="1">
    <source>
        <dbReference type="SAM" id="MobiDB-lite"/>
    </source>
</evidence>
<keyword evidence="4" id="KW-1185">Reference proteome</keyword>
<name>A0A167IG51_CALVF</name>